<evidence type="ECO:0000313" key="2">
    <source>
        <dbReference type="EMBL" id="MEJ1093037.1"/>
    </source>
</evidence>
<feature type="transmembrane region" description="Helical" evidence="1">
    <location>
        <begin position="6"/>
        <end position="31"/>
    </location>
</feature>
<evidence type="ECO:0000256" key="1">
    <source>
        <dbReference type="SAM" id="Phobius"/>
    </source>
</evidence>
<feature type="transmembrane region" description="Helical" evidence="1">
    <location>
        <begin position="76"/>
        <end position="97"/>
    </location>
</feature>
<name>A0ABU8LNY5_9MICO</name>
<comment type="caution">
    <text evidence="2">The sequence shown here is derived from an EMBL/GenBank/DDBJ whole genome shotgun (WGS) entry which is preliminary data.</text>
</comment>
<accession>A0ABU8LNY5</accession>
<feature type="transmembrane region" description="Helical" evidence="1">
    <location>
        <begin position="117"/>
        <end position="137"/>
    </location>
</feature>
<keyword evidence="1" id="KW-0472">Membrane</keyword>
<reference evidence="2 3" key="1">
    <citation type="submission" date="2024-02" db="EMBL/GenBank/DDBJ databases">
        <authorList>
            <person name="Saticioglu I.B."/>
        </authorList>
    </citation>
    <scope>NUCLEOTIDE SEQUENCE [LARGE SCALE GENOMIC DNA]</scope>
    <source>
        <strain evidence="2 3">Mu-43</strain>
    </source>
</reference>
<keyword evidence="1" id="KW-1133">Transmembrane helix</keyword>
<evidence type="ECO:0000313" key="3">
    <source>
        <dbReference type="Proteomes" id="UP001366085"/>
    </source>
</evidence>
<feature type="transmembrane region" description="Helical" evidence="1">
    <location>
        <begin position="143"/>
        <end position="164"/>
    </location>
</feature>
<dbReference type="RefSeq" id="WP_337322090.1">
    <property type="nucleotide sequence ID" value="NZ_JBBDGN010000034.1"/>
</dbReference>
<evidence type="ECO:0008006" key="4">
    <source>
        <dbReference type="Google" id="ProtNLM"/>
    </source>
</evidence>
<dbReference type="EMBL" id="JBBDGN010000034">
    <property type="protein sequence ID" value="MEJ1093037.1"/>
    <property type="molecule type" value="Genomic_DNA"/>
</dbReference>
<keyword evidence="3" id="KW-1185">Reference proteome</keyword>
<keyword evidence="1" id="KW-0812">Transmembrane</keyword>
<dbReference type="Proteomes" id="UP001366085">
    <property type="component" value="Unassembled WGS sequence"/>
</dbReference>
<organism evidence="2 3">
    <name type="scientific">Microbacterium istanbulense</name>
    <dbReference type="NCBI Taxonomy" id="3122049"/>
    <lineage>
        <taxon>Bacteria</taxon>
        <taxon>Bacillati</taxon>
        <taxon>Actinomycetota</taxon>
        <taxon>Actinomycetes</taxon>
        <taxon>Micrococcales</taxon>
        <taxon>Microbacteriaceae</taxon>
        <taxon>Microbacterium</taxon>
    </lineage>
</organism>
<sequence>MQEVDQAFLLAFAGVAGTLLGTFVVGVFFYIDSEMHMRLEVSEAADRYQRSSIRWVFTAYSVALFVPLVFAALHPLWGSLAFGLFGVVLLAMTVDCVRRILAKGASGSSRALVANQWLSSVVLVSALILPWALGGWAPSPGAFVPSLLLLLATGFTSTAALIMAQFDATMGMVEETIATKSAPGSDSKQPPL</sequence>
<proteinExistence type="predicted"/>
<protein>
    <recommendedName>
        <fullName evidence="4">DUF2975 domain-containing protein</fullName>
    </recommendedName>
</protein>
<gene>
    <name evidence="2" type="ORF">WDU93_15230</name>
</gene>